<dbReference type="SUPFAM" id="SSF56112">
    <property type="entry name" value="Protein kinase-like (PK-like)"/>
    <property type="match status" value="1"/>
</dbReference>
<evidence type="ECO:0000256" key="6">
    <source>
        <dbReference type="PROSITE-ProRule" id="PRU10141"/>
    </source>
</evidence>
<dbReference type="InterPro" id="IPR017441">
    <property type="entry name" value="Protein_kinase_ATP_BS"/>
</dbReference>
<name>A0ABQ0DFF0_9EUKA</name>
<dbReference type="PROSITE" id="PS00108">
    <property type="entry name" value="PROTEIN_KINASE_ST"/>
    <property type="match status" value="1"/>
</dbReference>
<dbReference type="Proteomes" id="UP001628156">
    <property type="component" value="Unassembled WGS sequence"/>
</dbReference>
<keyword evidence="4" id="KW-0418">Kinase</keyword>
<evidence type="ECO:0000256" key="7">
    <source>
        <dbReference type="SAM" id="MobiDB-lite"/>
    </source>
</evidence>
<protein>
    <recommendedName>
        <fullName evidence="8">Protein kinase domain-containing protein</fullName>
    </recommendedName>
</protein>
<dbReference type="PROSITE" id="PS50011">
    <property type="entry name" value="PROTEIN_KINASE_DOM"/>
    <property type="match status" value="1"/>
</dbReference>
<dbReference type="InterPro" id="IPR000719">
    <property type="entry name" value="Prot_kinase_dom"/>
</dbReference>
<evidence type="ECO:0000259" key="8">
    <source>
        <dbReference type="PROSITE" id="PS50011"/>
    </source>
</evidence>
<dbReference type="Gene3D" id="1.10.510.10">
    <property type="entry name" value="Transferase(Phosphotransferase) domain 1"/>
    <property type="match status" value="1"/>
</dbReference>
<keyword evidence="1" id="KW-0723">Serine/threonine-protein kinase</keyword>
<dbReference type="InterPro" id="IPR011009">
    <property type="entry name" value="Kinase-like_dom_sf"/>
</dbReference>
<dbReference type="InterPro" id="IPR008271">
    <property type="entry name" value="Ser/Thr_kinase_AS"/>
</dbReference>
<dbReference type="PROSITE" id="PS00107">
    <property type="entry name" value="PROTEIN_KINASE_ATP"/>
    <property type="match status" value="1"/>
</dbReference>
<dbReference type="EMBL" id="BAAFRS010000082">
    <property type="protein sequence ID" value="GAB1221586.1"/>
    <property type="molecule type" value="Genomic_DNA"/>
</dbReference>
<gene>
    <name evidence="9" type="ORF">ENUP19_0082G0122</name>
</gene>
<comment type="caution">
    <text evidence="9">The sequence shown here is derived from an EMBL/GenBank/DDBJ whole genome shotgun (WGS) entry which is preliminary data.</text>
</comment>
<dbReference type="PANTHER" id="PTHR24058:SF17">
    <property type="entry name" value="HOMEODOMAIN INTERACTING PROTEIN KINASE, ISOFORM D"/>
    <property type="match status" value="1"/>
</dbReference>
<evidence type="ECO:0000256" key="1">
    <source>
        <dbReference type="ARBA" id="ARBA00022527"/>
    </source>
</evidence>
<accession>A0ABQ0DFF0</accession>
<dbReference type="SMART" id="SM00220">
    <property type="entry name" value="S_TKc"/>
    <property type="match status" value="1"/>
</dbReference>
<feature type="domain" description="Protein kinase" evidence="8">
    <location>
        <begin position="92"/>
        <end position="418"/>
    </location>
</feature>
<evidence type="ECO:0000256" key="4">
    <source>
        <dbReference type="ARBA" id="ARBA00022777"/>
    </source>
</evidence>
<keyword evidence="2" id="KW-0808">Transferase</keyword>
<dbReference type="InterPro" id="IPR050494">
    <property type="entry name" value="Ser_Thr_dual-spec_kinase"/>
</dbReference>
<keyword evidence="5 6" id="KW-0067">ATP-binding</keyword>
<dbReference type="Gene3D" id="3.30.200.20">
    <property type="entry name" value="Phosphorylase Kinase, domain 1"/>
    <property type="match status" value="1"/>
</dbReference>
<evidence type="ECO:0000313" key="9">
    <source>
        <dbReference type="EMBL" id="GAB1221586.1"/>
    </source>
</evidence>
<sequence length="612" mass="70125">MFKPVRYTTVNNIKESGICEMATIRYCEVLKETNPQLILPTIKRPLTFPSIPTHNNGLDNEGYEYIAYADGLIGSAYSREGNSCAFNKNSTYRIISSLGKGTFGQVLKCENLYNHQIVAIKVLKNKPCYFRQGMLEIAMLHAANLHNQNNDKHIVRILDHFLFNRHICIVFELLGMNLYDVLRTNKNKGMGFSFTQTIGYQILQALFTLKRESVIHCDLKPENILLIDNRSTIKVIDLGSACFEGSTLYTYIQSRHYRAPEIILGLPYSCSIDMWSFGCVIAELLLGIPIFPGENEYNQLVKIIEMVGMPSTQILDKGSKTTKFFKKIPNNFGAWEYVLLTPQEYSQVNGVPFIENKRYHRYRSLQEFCSGITMHRNGEKKSNDDIYRVRLCDFLQKIFVIDPAQRMTPEQAAQHPLMLSKMQQRGFDWNGNIWGRKIEISMSMDNVIETIFNRPMSQQYLQSQNFNVDRYYQTFIKALNNGIVLNVLHINPFHFKPLKCGLPTKNINNSEDESENDLPSIVNMREVPPRSRSRSMGCFEVEENKITPQEDEELPPIDCAPQIQSSRKMVMTPIKNIANAPLRPPKSNPRHGSFSMSPKGTPRQPANITVVL</sequence>
<keyword evidence="10" id="KW-1185">Reference proteome</keyword>
<evidence type="ECO:0000313" key="10">
    <source>
        <dbReference type="Proteomes" id="UP001628156"/>
    </source>
</evidence>
<evidence type="ECO:0000256" key="5">
    <source>
        <dbReference type="ARBA" id="ARBA00022840"/>
    </source>
</evidence>
<feature type="region of interest" description="Disordered" evidence="7">
    <location>
        <begin position="578"/>
        <end position="612"/>
    </location>
</feature>
<evidence type="ECO:0000256" key="2">
    <source>
        <dbReference type="ARBA" id="ARBA00022679"/>
    </source>
</evidence>
<dbReference type="PANTHER" id="PTHR24058">
    <property type="entry name" value="DUAL SPECIFICITY PROTEIN KINASE"/>
    <property type="match status" value="1"/>
</dbReference>
<organism evidence="9 10">
    <name type="scientific">Entamoeba nuttalli</name>
    <dbReference type="NCBI Taxonomy" id="412467"/>
    <lineage>
        <taxon>Eukaryota</taxon>
        <taxon>Amoebozoa</taxon>
        <taxon>Evosea</taxon>
        <taxon>Archamoebae</taxon>
        <taxon>Mastigamoebida</taxon>
        <taxon>Entamoebidae</taxon>
        <taxon>Entamoeba</taxon>
    </lineage>
</organism>
<proteinExistence type="predicted"/>
<evidence type="ECO:0000256" key="3">
    <source>
        <dbReference type="ARBA" id="ARBA00022741"/>
    </source>
</evidence>
<keyword evidence="3 6" id="KW-0547">Nucleotide-binding</keyword>
<feature type="binding site" evidence="6">
    <location>
        <position position="121"/>
    </location>
    <ligand>
        <name>ATP</name>
        <dbReference type="ChEBI" id="CHEBI:30616"/>
    </ligand>
</feature>
<dbReference type="Pfam" id="PF00069">
    <property type="entry name" value="Pkinase"/>
    <property type="match status" value="1"/>
</dbReference>
<reference evidence="9 10" key="1">
    <citation type="journal article" date="2019" name="PLoS Negl. Trop. Dis.">
        <title>Whole genome sequencing of Entamoeba nuttalli reveals mammalian host-related molecular signatures and a novel octapeptide-repeat surface protein.</title>
        <authorList>
            <person name="Tanaka M."/>
            <person name="Makiuchi T."/>
            <person name="Komiyama T."/>
            <person name="Shiina T."/>
            <person name="Osaki K."/>
            <person name="Tachibana H."/>
        </authorList>
    </citation>
    <scope>NUCLEOTIDE SEQUENCE [LARGE SCALE GENOMIC DNA]</scope>
    <source>
        <strain evidence="9 10">P19-061405</strain>
    </source>
</reference>